<reference evidence="9" key="1">
    <citation type="submission" date="2023-06" db="EMBL/GenBank/DDBJ databases">
        <authorList>
            <person name="Jiang Y."/>
            <person name="Liu Q."/>
        </authorList>
    </citation>
    <scope>NUCLEOTIDE SEQUENCE</scope>
    <source>
        <strain evidence="9">CGMCC 1.12090</strain>
    </source>
</reference>
<name>A0ABT8SFP6_9BURK</name>
<evidence type="ECO:0000256" key="5">
    <source>
        <dbReference type="ARBA" id="ARBA00023136"/>
    </source>
</evidence>
<gene>
    <name evidence="9" type="ORF">Q2T77_36470</name>
</gene>
<feature type="transmembrane region" description="Helical" evidence="7">
    <location>
        <begin position="400"/>
        <end position="423"/>
    </location>
</feature>
<evidence type="ECO:0000256" key="2">
    <source>
        <dbReference type="ARBA" id="ARBA00022448"/>
    </source>
</evidence>
<keyword evidence="5 7" id="KW-0472">Membrane</keyword>
<dbReference type="EMBL" id="JAUKVY010000047">
    <property type="protein sequence ID" value="MDO1537744.1"/>
    <property type="molecule type" value="Genomic_DNA"/>
</dbReference>
<protein>
    <submittedName>
        <fullName evidence="9">MFS transporter</fullName>
    </submittedName>
</protein>
<evidence type="ECO:0000256" key="3">
    <source>
        <dbReference type="ARBA" id="ARBA00022692"/>
    </source>
</evidence>
<evidence type="ECO:0000259" key="8">
    <source>
        <dbReference type="PROSITE" id="PS50850"/>
    </source>
</evidence>
<dbReference type="InterPro" id="IPR044770">
    <property type="entry name" value="MFS_spinster-like"/>
</dbReference>
<feature type="region of interest" description="Disordered" evidence="6">
    <location>
        <begin position="23"/>
        <end position="42"/>
    </location>
</feature>
<evidence type="ECO:0000256" key="7">
    <source>
        <dbReference type="SAM" id="Phobius"/>
    </source>
</evidence>
<feature type="transmembrane region" description="Helical" evidence="7">
    <location>
        <begin position="307"/>
        <end position="328"/>
    </location>
</feature>
<proteinExistence type="predicted"/>
<organism evidence="9 10">
    <name type="scientific">Variovorax ginsengisoli</name>
    <dbReference type="NCBI Taxonomy" id="363844"/>
    <lineage>
        <taxon>Bacteria</taxon>
        <taxon>Pseudomonadati</taxon>
        <taxon>Pseudomonadota</taxon>
        <taxon>Betaproteobacteria</taxon>
        <taxon>Burkholderiales</taxon>
        <taxon>Comamonadaceae</taxon>
        <taxon>Variovorax</taxon>
    </lineage>
</organism>
<dbReference type="RefSeq" id="WP_301816182.1">
    <property type="nucleotide sequence ID" value="NZ_JAUJZH010000047.1"/>
</dbReference>
<evidence type="ECO:0000313" key="9">
    <source>
        <dbReference type="EMBL" id="MDO1537744.1"/>
    </source>
</evidence>
<feature type="domain" description="Major facilitator superfamily (MFS) profile" evidence="8">
    <location>
        <begin position="59"/>
        <end position="455"/>
    </location>
</feature>
<evidence type="ECO:0000256" key="4">
    <source>
        <dbReference type="ARBA" id="ARBA00022989"/>
    </source>
</evidence>
<feature type="transmembrane region" description="Helical" evidence="7">
    <location>
        <begin position="429"/>
        <end position="450"/>
    </location>
</feature>
<dbReference type="Pfam" id="PF07690">
    <property type="entry name" value="MFS_1"/>
    <property type="match status" value="1"/>
</dbReference>
<evidence type="ECO:0000313" key="10">
    <source>
        <dbReference type="Proteomes" id="UP001169027"/>
    </source>
</evidence>
<keyword evidence="4 7" id="KW-1133">Transmembrane helix</keyword>
<evidence type="ECO:0000256" key="1">
    <source>
        <dbReference type="ARBA" id="ARBA00004141"/>
    </source>
</evidence>
<dbReference type="PANTHER" id="PTHR23505">
    <property type="entry name" value="SPINSTER"/>
    <property type="match status" value="1"/>
</dbReference>
<sequence length="469" mass="48706">MGLRPPSARALCAAKENCSRKLHTKKRQETNAMNPSLSAGAAPAPSRDLAGGSRIYAWSVFALTFGLMLSDYLSRQVIGAVMPALRAEWGLLDSQLGMLVSVVSLVVGLLVVPISLAADRWGRVKSITLMAFVWCLATIACGLAQSYGQLLWARAFVGLGEAAYGAAGAALLAHVFPARQRAAVMGAFLSAGLFGSVLGVVLGGAVVAQSGWRTAFFAVGAPGLLLALIYPFVVRDYKTVPLTPEGQGHAAPGQLHVARIAREVFAARSGNFAYLASGLQMAMPAMLIAWLPTYFVRFHGMDVKKAALMTGVAVLVSGLGMIFGGGMADRLSAHQPRLRALVPALYSVLTAVVLIAAFALPTGPLSLGLIFLGALFAAAQGGCSVALACDVTHPGVRATVTATATLANNLLGLAPGPIIVGVLSDLFGLKIALTLTPVLALASAVLFVLASRSYERDVARNRATRTPTC</sequence>
<feature type="transmembrane region" description="Helical" evidence="7">
    <location>
        <begin position="55"/>
        <end position="74"/>
    </location>
</feature>
<dbReference type="SUPFAM" id="SSF103473">
    <property type="entry name" value="MFS general substrate transporter"/>
    <property type="match status" value="1"/>
</dbReference>
<dbReference type="InterPro" id="IPR036259">
    <property type="entry name" value="MFS_trans_sf"/>
</dbReference>
<feature type="transmembrane region" description="Helical" evidence="7">
    <location>
        <begin position="340"/>
        <end position="360"/>
    </location>
</feature>
<comment type="subcellular location">
    <subcellularLocation>
        <location evidence="1">Membrane</location>
        <topology evidence="1">Multi-pass membrane protein</topology>
    </subcellularLocation>
</comment>
<accession>A0ABT8SFP6</accession>
<keyword evidence="3 7" id="KW-0812">Transmembrane</keyword>
<keyword evidence="2" id="KW-0813">Transport</keyword>
<dbReference type="PANTHER" id="PTHR23505:SF79">
    <property type="entry name" value="PROTEIN SPINSTER"/>
    <property type="match status" value="1"/>
</dbReference>
<dbReference type="InterPro" id="IPR011701">
    <property type="entry name" value="MFS"/>
</dbReference>
<feature type="transmembrane region" description="Helical" evidence="7">
    <location>
        <begin position="272"/>
        <end position="295"/>
    </location>
</feature>
<evidence type="ECO:0000256" key="6">
    <source>
        <dbReference type="SAM" id="MobiDB-lite"/>
    </source>
</evidence>
<feature type="transmembrane region" description="Helical" evidence="7">
    <location>
        <begin position="94"/>
        <end position="114"/>
    </location>
</feature>
<keyword evidence="10" id="KW-1185">Reference proteome</keyword>
<comment type="caution">
    <text evidence="9">The sequence shown here is derived from an EMBL/GenBank/DDBJ whole genome shotgun (WGS) entry which is preliminary data.</text>
</comment>
<dbReference type="PROSITE" id="PS50850">
    <property type="entry name" value="MFS"/>
    <property type="match status" value="1"/>
</dbReference>
<feature type="transmembrane region" description="Helical" evidence="7">
    <location>
        <begin position="151"/>
        <end position="176"/>
    </location>
</feature>
<feature type="transmembrane region" description="Helical" evidence="7">
    <location>
        <begin position="183"/>
        <end position="208"/>
    </location>
</feature>
<dbReference type="Proteomes" id="UP001169027">
    <property type="component" value="Unassembled WGS sequence"/>
</dbReference>
<feature type="transmembrane region" description="Helical" evidence="7">
    <location>
        <begin position="366"/>
        <end position="388"/>
    </location>
</feature>
<dbReference type="Gene3D" id="1.20.1250.20">
    <property type="entry name" value="MFS general substrate transporter like domains"/>
    <property type="match status" value="2"/>
</dbReference>
<feature type="transmembrane region" description="Helical" evidence="7">
    <location>
        <begin position="214"/>
        <end position="233"/>
    </location>
</feature>
<feature type="transmembrane region" description="Helical" evidence="7">
    <location>
        <begin position="126"/>
        <end position="145"/>
    </location>
</feature>
<dbReference type="InterPro" id="IPR020846">
    <property type="entry name" value="MFS_dom"/>
</dbReference>